<dbReference type="Proteomes" id="UP001597044">
    <property type="component" value="Unassembled WGS sequence"/>
</dbReference>
<dbReference type="InterPro" id="IPR033644">
    <property type="entry name" value="Ferrochelatase_C"/>
</dbReference>
<dbReference type="EMBL" id="JBHTIT010000001">
    <property type="protein sequence ID" value="MFD0949788.1"/>
    <property type="molecule type" value="Genomic_DNA"/>
</dbReference>
<dbReference type="InterPro" id="IPR019772">
    <property type="entry name" value="Ferrochelatase_AS"/>
</dbReference>
<evidence type="ECO:0000256" key="5">
    <source>
        <dbReference type="ARBA" id="ARBA00023239"/>
    </source>
</evidence>
<feature type="binding site" evidence="8">
    <location>
        <position position="298"/>
    </location>
    <ligand>
        <name>Fe(2+)</name>
        <dbReference type="ChEBI" id="CHEBI:29033"/>
    </ligand>
</feature>
<evidence type="ECO:0000256" key="4">
    <source>
        <dbReference type="ARBA" id="ARBA00023133"/>
    </source>
</evidence>
<accession>A0ABW3HH97</accession>
<dbReference type="RefSeq" id="WP_379069787.1">
    <property type="nucleotide sequence ID" value="NZ_JBHTIT010000001.1"/>
</dbReference>
<proteinExistence type="inferred from homology"/>
<comment type="catalytic activity">
    <reaction evidence="8 9">
        <text>heme b + 2 H(+) = protoporphyrin IX + Fe(2+)</text>
        <dbReference type="Rhea" id="RHEA:22584"/>
        <dbReference type="ChEBI" id="CHEBI:15378"/>
        <dbReference type="ChEBI" id="CHEBI:29033"/>
        <dbReference type="ChEBI" id="CHEBI:57306"/>
        <dbReference type="ChEBI" id="CHEBI:60344"/>
        <dbReference type="EC" id="4.98.1.1"/>
    </reaction>
</comment>
<dbReference type="PANTHER" id="PTHR11108:SF1">
    <property type="entry name" value="FERROCHELATASE, MITOCHONDRIAL"/>
    <property type="match status" value="1"/>
</dbReference>
<comment type="caution">
    <text evidence="10">The sequence shown here is derived from an EMBL/GenBank/DDBJ whole genome shotgun (WGS) entry which is preliminary data.</text>
</comment>
<dbReference type="HAMAP" id="MF_00323">
    <property type="entry name" value="Ferrochelatase"/>
    <property type="match status" value="1"/>
</dbReference>
<keyword evidence="5 8" id="KW-0456">Lyase</keyword>
<dbReference type="NCBIfam" id="TIGR00109">
    <property type="entry name" value="hemH"/>
    <property type="match status" value="1"/>
</dbReference>
<evidence type="ECO:0000256" key="7">
    <source>
        <dbReference type="ARBA" id="ARBA00024536"/>
    </source>
</evidence>
<organism evidence="10 11">
    <name type="scientific">Paraperlucidibaca wandonensis</name>
    <dbReference type="NCBI Taxonomy" id="1268273"/>
    <lineage>
        <taxon>Bacteria</taxon>
        <taxon>Pseudomonadati</taxon>
        <taxon>Pseudomonadota</taxon>
        <taxon>Gammaproteobacteria</taxon>
        <taxon>Moraxellales</taxon>
        <taxon>Moraxellaceae</taxon>
        <taxon>Paraperlucidibaca</taxon>
    </lineage>
</organism>
<dbReference type="InterPro" id="IPR033659">
    <property type="entry name" value="Ferrochelatase_N"/>
</dbReference>
<gene>
    <name evidence="8 10" type="primary">hemH</name>
    <name evidence="10" type="ORF">ACFQ0F_05215</name>
</gene>
<dbReference type="Gene3D" id="3.40.50.1400">
    <property type="match status" value="2"/>
</dbReference>
<evidence type="ECO:0000256" key="8">
    <source>
        <dbReference type="HAMAP-Rule" id="MF_00323"/>
    </source>
</evidence>
<comment type="function">
    <text evidence="8 9">Catalyzes the ferrous insertion into protoporphyrin IX.</text>
</comment>
<evidence type="ECO:0000256" key="6">
    <source>
        <dbReference type="ARBA" id="ARBA00023244"/>
    </source>
</evidence>
<feature type="binding site" evidence="8">
    <location>
        <position position="217"/>
    </location>
    <ligand>
        <name>Fe(2+)</name>
        <dbReference type="ChEBI" id="CHEBI:29033"/>
    </ligand>
</feature>
<dbReference type="PROSITE" id="PS00534">
    <property type="entry name" value="FERROCHELATASE"/>
    <property type="match status" value="1"/>
</dbReference>
<comment type="subcellular location">
    <subcellularLocation>
        <location evidence="8 9">Cytoplasm</location>
    </subcellularLocation>
</comment>
<dbReference type="InterPro" id="IPR001015">
    <property type="entry name" value="Ferrochelatase"/>
</dbReference>
<keyword evidence="2 8" id="KW-0479">Metal-binding</keyword>
<evidence type="ECO:0000313" key="10">
    <source>
        <dbReference type="EMBL" id="MFD0949788.1"/>
    </source>
</evidence>
<reference evidence="11" key="1">
    <citation type="journal article" date="2019" name="Int. J. Syst. Evol. Microbiol.">
        <title>The Global Catalogue of Microorganisms (GCM) 10K type strain sequencing project: providing services to taxonomists for standard genome sequencing and annotation.</title>
        <authorList>
            <consortium name="The Broad Institute Genomics Platform"/>
            <consortium name="The Broad Institute Genome Sequencing Center for Infectious Disease"/>
            <person name="Wu L."/>
            <person name="Ma J."/>
        </authorList>
    </citation>
    <scope>NUCLEOTIDE SEQUENCE [LARGE SCALE GENOMIC DNA]</scope>
    <source>
        <strain evidence="11">CCUG 63419</strain>
    </source>
</reference>
<dbReference type="EC" id="4.98.1.1" evidence="8 9"/>
<keyword evidence="4 8" id="KW-0350">Heme biosynthesis</keyword>
<sequence>MNCVNESCYCRDKSPAPTIERTKVAVILANLGTPTAPTPAAVRSYLREFLSDSRVIEVPRLIWFFILRLLILPSRPKRVAKAYASIWTHESPMRETLLAQVAAVQARVSAAFPALDVQVLPAMSYGEPSLRDAMAHCHQQGIDQWVVLPLFPQYSATSTAPLYDQIARWIPQQRRLPSLQIIRDYHAHPHYIHALTESIKAHWAANGQAEKLLFSFHGIPQPYADKGDPYPEHCRATAAAVVRELGLSDEQWCVSFQSRFGLQEWVKPYTDATLKAWGEQSLASVDVICPAFSADCLETLEEIAVENREFFQQAGGGRYAYIDALNANELHIDMMQALLAPRLAAIESEQSAIPAALLSSRAT</sequence>
<evidence type="ECO:0000256" key="1">
    <source>
        <dbReference type="ARBA" id="ARBA00007718"/>
    </source>
</evidence>
<evidence type="ECO:0000256" key="2">
    <source>
        <dbReference type="ARBA" id="ARBA00022723"/>
    </source>
</evidence>
<dbReference type="Pfam" id="PF00762">
    <property type="entry name" value="Ferrochelatase"/>
    <property type="match status" value="1"/>
</dbReference>
<comment type="similarity">
    <text evidence="1 8 9">Belongs to the ferrochelatase family.</text>
</comment>
<keyword evidence="8 9" id="KW-0963">Cytoplasm</keyword>
<evidence type="ECO:0000256" key="9">
    <source>
        <dbReference type="RuleBase" id="RU000607"/>
    </source>
</evidence>
<comment type="pathway">
    <text evidence="8 9">Porphyrin-containing compound metabolism; protoheme biosynthesis; protoheme from protoporphyrin-IX: step 1/1.</text>
</comment>
<dbReference type="CDD" id="cd03411">
    <property type="entry name" value="Ferrochelatase_N"/>
    <property type="match status" value="1"/>
</dbReference>
<comment type="catalytic activity">
    <reaction evidence="7">
        <text>Fe-coproporphyrin III + 2 H(+) = coproporphyrin III + Fe(2+)</text>
        <dbReference type="Rhea" id="RHEA:49572"/>
        <dbReference type="ChEBI" id="CHEBI:15378"/>
        <dbReference type="ChEBI" id="CHEBI:29033"/>
        <dbReference type="ChEBI" id="CHEBI:68438"/>
        <dbReference type="ChEBI" id="CHEBI:131725"/>
        <dbReference type="EC" id="4.99.1.9"/>
    </reaction>
    <physiologicalReaction direction="right-to-left" evidence="7">
        <dbReference type="Rhea" id="RHEA:49574"/>
    </physiologicalReaction>
</comment>
<dbReference type="CDD" id="cd00419">
    <property type="entry name" value="Ferrochelatase_C"/>
    <property type="match status" value="1"/>
</dbReference>
<dbReference type="SUPFAM" id="SSF53800">
    <property type="entry name" value="Chelatase"/>
    <property type="match status" value="1"/>
</dbReference>
<keyword evidence="6 8" id="KW-0627">Porphyrin biosynthesis</keyword>
<evidence type="ECO:0000313" key="11">
    <source>
        <dbReference type="Proteomes" id="UP001597044"/>
    </source>
</evidence>
<name>A0ABW3HH97_9GAMM</name>
<keyword evidence="3 8" id="KW-0408">Iron</keyword>
<keyword evidence="11" id="KW-1185">Reference proteome</keyword>
<dbReference type="PANTHER" id="PTHR11108">
    <property type="entry name" value="FERROCHELATASE"/>
    <property type="match status" value="1"/>
</dbReference>
<protein>
    <recommendedName>
        <fullName evidence="8 9">Ferrochelatase</fullName>
        <ecNumber evidence="8 9">4.98.1.1</ecNumber>
    </recommendedName>
    <alternativeName>
        <fullName evidence="8">Heme synthase</fullName>
    </alternativeName>
    <alternativeName>
        <fullName evidence="8">Protoheme ferro-lyase</fullName>
    </alternativeName>
</protein>
<evidence type="ECO:0000256" key="3">
    <source>
        <dbReference type="ARBA" id="ARBA00023004"/>
    </source>
</evidence>